<evidence type="ECO:0000256" key="1">
    <source>
        <dbReference type="SAM" id="MobiDB-lite"/>
    </source>
</evidence>
<organism evidence="2 3">
    <name type="scientific">Stentor coeruleus</name>
    <dbReference type="NCBI Taxonomy" id="5963"/>
    <lineage>
        <taxon>Eukaryota</taxon>
        <taxon>Sar</taxon>
        <taxon>Alveolata</taxon>
        <taxon>Ciliophora</taxon>
        <taxon>Postciliodesmatophora</taxon>
        <taxon>Heterotrichea</taxon>
        <taxon>Heterotrichida</taxon>
        <taxon>Stentoridae</taxon>
        <taxon>Stentor</taxon>
    </lineage>
</organism>
<accession>A0A1R2ANJ8</accession>
<dbReference type="OrthoDB" id="312826at2759"/>
<proteinExistence type="predicted"/>
<dbReference type="Proteomes" id="UP000187209">
    <property type="component" value="Unassembled WGS sequence"/>
</dbReference>
<comment type="caution">
    <text evidence="2">The sequence shown here is derived from an EMBL/GenBank/DDBJ whole genome shotgun (WGS) entry which is preliminary data.</text>
</comment>
<evidence type="ECO:0000313" key="3">
    <source>
        <dbReference type="Proteomes" id="UP000187209"/>
    </source>
</evidence>
<feature type="compositionally biased region" description="Polar residues" evidence="1">
    <location>
        <begin position="446"/>
        <end position="470"/>
    </location>
</feature>
<gene>
    <name evidence="2" type="ORF">SteCoe_37153</name>
</gene>
<sequence length="513" mass="59843">MRREQGSENPQFQYAYMYPPPSYSQQQGYPYPPMPTYPYPPPPPGWPNHPYIPPNAYNLVYSPPKNPLSDIQMQTDPIKISKKPDSQFQFNTLYKKPLESDDFQEFRANTLPMIRINKLKKIQALVRGWYTRKFILPYKRRLHKMGLRVTEDLIEEFIEDNLLPDIILEIINTNFAYKDYSLYKPDYRILLQIADGIENIVVNYMCEEAVKEITRFIVGDYLRKRNEELIVNKKFDALSLIIDEYLEIILGKDLPLMVKEIIKEEADDYLFEGNIANLIRNQFIPIYCREIINEAAWEIAEENFLQDCLEFIIAQHINDVIIDSAEAEKDRVDLEMLENAFAAFIQRSILKEAINELLLMNQEYHDEEYLRNNVEKVSVNDLSDFVMDKGIRAAEEDFFDSSPETKQKYKNNKTLIPKNQESKASFLSNDSKSGMNSGDFEKKIATPSNQDTSLNQEYKNKNLKQSNDLNNEGPYSGLTAPKSPRNRLIAPKAEESSYIPEGRRGTKTFYQNK</sequence>
<keyword evidence="3" id="KW-1185">Reference proteome</keyword>
<dbReference type="EMBL" id="MPUH01001814">
    <property type="protein sequence ID" value="OMJ66118.1"/>
    <property type="molecule type" value="Genomic_DNA"/>
</dbReference>
<feature type="region of interest" description="Disordered" evidence="1">
    <location>
        <begin position="402"/>
        <end position="513"/>
    </location>
</feature>
<reference evidence="2 3" key="1">
    <citation type="submission" date="2016-11" db="EMBL/GenBank/DDBJ databases">
        <title>The macronuclear genome of Stentor coeruleus: a giant cell with tiny introns.</title>
        <authorList>
            <person name="Slabodnick M."/>
            <person name="Ruby J.G."/>
            <person name="Reiff S.B."/>
            <person name="Swart E.C."/>
            <person name="Gosai S."/>
            <person name="Prabakaran S."/>
            <person name="Witkowska E."/>
            <person name="Larue G.E."/>
            <person name="Fisher S."/>
            <person name="Freeman R.M."/>
            <person name="Gunawardena J."/>
            <person name="Chu W."/>
            <person name="Stover N.A."/>
            <person name="Gregory B.D."/>
            <person name="Nowacki M."/>
            <person name="Derisi J."/>
            <person name="Roy S.W."/>
            <person name="Marshall W.F."/>
            <person name="Sood P."/>
        </authorList>
    </citation>
    <scope>NUCLEOTIDE SEQUENCE [LARGE SCALE GENOMIC DNA]</scope>
    <source>
        <strain evidence="2">WM001</strain>
    </source>
</reference>
<evidence type="ECO:0000313" key="2">
    <source>
        <dbReference type="EMBL" id="OMJ66118.1"/>
    </source>
</evidence>
<dbReference type="AlphaFoldDB" id="A0A1R2ANJ8"/>
<name>A0A1R2ANJ8_9CILI</name>
<dbReference type="PROSITE" id="PS50096">
    <property type="entry name" value="IQ"/>
    <property type="match status" value="1"/>
</dbReference>
<feature type="compositionally biased region" description="Polar residues" evidence="1">
    <location>
        <begin position="412"/>
        <end position="436"/>
    </location>
</feature>
<protein>
    <submittedName>
        <fullName evidence="2">Uncharacterized protein</fullName>
    </submittedName>
</protein>